<dbReference type="Pfam" id="PF00581">
    <property type="entry name" value="Rhodanese"/>
    <property type="match status" value="1"/>
</dbReference>
<dbReference type="SUPFAM" id="SSF54001">
    <property type="entry name" value="Cysteine proteinases"/>
    <property type="match status" value="1"/>
</dbReference>
<feature type="compositionally biased region" description="Low complexity" evidence="8">
    <location>
        <begin position="234"/>
        <end position="254"/>
    </location>
</feature>
<evidence type="ECO:0000256" key="1">
    <source>
        <dbReference type="ARBA" id="ARBA00000707"/>
    </source>
</evidence>
<dbReference type="OrthoDB" id="292964at2759"/>
<dbReference type="InterPro" id="IPR028889">
    <property type="entry name" value="USP"/>
</dbReference>
<dbReference type="GO" id="GO:0004843">
    <property type="term" value="F:cysteine-type deubiquitinase activity"/>
    <property type="evidence" value="ECO:0007669"/>
    <property type="project" value="UniProtKB-EC"/>
</dbReference>
<evidence type="ECO:0000259" key="10">
    <source>
        <dbReference type="PROSITE" id="PS50235"/>
    </source>
</evidence>
<feature type="domain" description="USP" evidence="10">
    <location>
        <begin position="825"/>
        <end position="1184"/>
    </location>
</feature>
<evidence type="ECO:0000256" key="5">
    <source>
        <dbReference type="ARBA" id="ARBA00022786"/>
    </source>
</evidence>
<dbReference type="InterPro" id="IPR050185">
    <property type="entry name" value="Ub_carboxyl-term_hydrolase"/>
</dbReference>
<feature type="region of interest" description="Disordered" evidence="8">
    <location>
        <begin position="703"/>
        <end position="749"/>
    </location>
</feature>
<evidence type="ECO:0000256" key="2">
    <source>
        <dbReference type="ARBA" id="ARBA00009085"/>
    </source>
</evidence>
<feature type="region of interest" description="Disordered" evidence="8">
    <location>
        <begin position="577"/>
        <end position="683"/>
    </location>
</feature>
<evidence type="ECO:0000256" key="6">
    <source>
        <dbReference type="ARBA" id="ARBA00022801"/>
    </source>
</evidence>
<dbReference type="HOGENOM" id="CLU_005922_2_1_1"/>
<evidence type="ECO:0000259" key="9">
    <source>
        <dbReference type="PROSITE" id="PS50206"/>
    </source>
</evidence>
<dbReference type="Pfam" id="PF00443">
    <property type="entry name" value="UCH"/>
    <property type="match status" value="1"/>
</dbReference>
<keyword evidence="6" id="KW-0378">Hydrolase</keyword>
<dbReference type="eggNOG" id="KOG1868">
    <property type="taxonomic scope" value="Eukaryota"/>
</dbReference>
<feature type="compositionally biased region" description="Low complexity" evidence="8">
    <location>
        <begin position="181"/>
        <end position="194"/>
    </location>
</feature>
<accession>R7S3P4</accession>
<feature type="compositionally biased region" description="Polar residues" evidence="8">
    <location>
        <begin position="320"/>
        <end position="343"/>
    </location>
</feature>
<dbReference type="SMART" id="SM00450">
    <property type="entry name" value="RHOD"/>
    <property type="match status" value="1"/>
</dbReference>
<dbReference type="PROSITE" id="PS00972">
    <property type="entry name" value="USP_1"/>
    <property type="match status" value="1"/>
</dbReference>
<keyword evidence="7" id="KW-0788">Thiol protease</keyword>
<dbReference type="Gene3D" id="3.40.250.10">
    <property type="entry name" value="Rhodanese-like domain"/>
    <property type="match status" value="1"/>
</dbReference>
<dbReference type="InterPro" id="IPR018200">
    <property type="entry name" value="USP_CS"/>
</dbReference>
<organism evidence="11 12">
    <name type="scientific">Punctularia strigosozonata (strain HHB-11173)</name>
    <name type="common">White-rot fungus</name>
    <dbReference type="NCBI Taxonomy" id="741275"/>
    <lineage>
        <taxon>Eukaryota</taxon>
        <taxon>Fungi</taxon>
        <taxon>Dikarya</taxon>
        <taxon>Basidiomycota</taxon>
        <taxon>Agaricomycotina</taxon>
        <taxon>Agaricomycetes</taxon>
        <taxon>Corticiales</taxon>
        <taxon>Punctulariaceae</taxon>
        <taxon>Punctularia</taxon>
    </lineage>
</organism>
<feature type="compositionally biased region" description="Basic and acidic residues" evidence="8">
    <location>
        <begin position="141"/>
        <end position="150"/>
    </location>
</feature>
<dbReference type="InterPro" id="IPR036873">
    <property type="entry name" value="Rhodanese-like_dom_sf"/>
</dbReference>
<protein>
    <recommendedName>
        <fullName evidence="3">ubiquitinyl hydrolase 1</fullName>
        <ecNumber evidence="3">3.4.19.12</ecNumber>
    </recommendedName>
</protein>
<keyword evidence="4" id="KW-0645">Protease</keyword>
<dbReference type="RefSeq" id="XP_007388904.1">
    <property type="nucleotide sequence ID" value="XM_007388842.1"/>
</dbReference>
<feature type="region of interest" description="Disordered" evidence="8">
    <location>
        <begin position="232"/>
        <end position="255"/>
    </location>
</feature>
<dbReference type="EMBL" id="JH687558">
    <property type="protein sequence ID" value="EIN03846.1"/>
    <property type="molecule type" value="Genomic_DNA"/>
</dbReference>
<evidence type="ECO:0000256" key="4">
    <source>
        <dbReference type="ARBA" id="ARBA00022670"/>
    </source>
</evidence>
<dbReference type="EC" id="3.4.19.12" evidence="3"/>
<feature type="compositionally biased region" description="Polar residues" evidence="8">
    <location>
        <begin position="583"/>
        <end position="597"/>
    </location>
</feature>
<dbReference type="OMA" id="PFVHTYE"/>
<dbReference type="InterPro" id="IPR038765">
    <property type="entry name" value="Papain-like_cys_pep_sf"/>
</dbReference>
<name>R7S3P4_PUNST</name>
<comment type="similarity">
    <text evidence="2">Belongs to the peptidase C19 family.</text>
</comment>
<evidence type="ECO:0000256" key="8">
    <source>
        <dbReference type="SAM" id="MobiDB-lite"/>
    </source>
</evidence>
<proteinExistence type="inferred from homology"/>
<dbReference type="SUPFAM" id="SSF52821">
    <property type="entry name" value="Rhodanese/Cell cycle control phosphatase"/>
    <property type="match status" value="1"/>
</dbReference>
<evidence type="ECO:0000256" key="3">
    <source>
        <dbReference type="ARBA" id="ARBA00012759"/>
    </source>
</evidence>
<dbReference type="PROSITE" id="PS00973">
    <property type="entry name" value="USP_2"/>
    <property type="match status" value="1"/>
</dbReference>
<comment type="catalytic activity">
    <reaction evidence="1">
        <text>Thiol-dependent hydrolysis of ester, thioester, amide, peptide and isopeptide bonds formed by the C-terminal Gly of ubiquitin (a 76-residue protein attached to proteins as an intracellular targeting signal).</text>
        <dbReference type="EC" id="3.4.19.12"/>
    </reaction>
</comment>
<dbReference type="InterPro" id="IPR001394">
    <property type="entry name" value="Peptidase_C19_UCH"/>
</dbReference>
<keyword evidence="5" id="KW-0833">Ubl conjugation pathway</keyword>
<gene>
    <name evidence="11" type="ORF">PUNSTDRAFT_139151</name>
</gene>
<sequence length="1186" mass="129354">MQNGSLRSPTHEQTVAEIKEKALHDTYTAARGASAISLIKTARALVIQAQDSENDGDLKAALSKYYRAVGLVKMFMDNPELKAEHAKGVLTMEFKEFQQYGGGRLQERTKDVENRLVEMEKAAGLPRKVNGGNAGMTVDTTSKRISRELPKAPTTLPSIPTSLPSSPRPNRVGPQHLSIQTTTTPQPPSTHSSSPLPPSFNVSSPSPGQPAGLMSPVISASTPFTTAGTQAFVPASTLGPPSPTSSTTSSPRTSHFNLDTFQQQFPSIDELDELQGLHIPPAATGGTGSTGSSTHSNPRIDDVIVPNGITPKAFPVLPTDTGTRISSTSGLSNIETYSISRPSSPARMSPTSRASPSVPRKPSALSLNSSPVPGRSPRLTGSSNSPQLQKPELPQTNTTTPRQLYEYMYHPGIQVLLLDLRTRAEFEREHIKGEPVVCLEPMVLRRDNLTGDMIEDSLSIAPQNERIPFSNRDKFDLVVMYDDASADFGPFNSPFMSLGRAIYENAFRKMLKKIPVLLEGGLQAWKAEFGEGEVVKGDGTMADGVGSGSMKAPGALHSASSSGIGIVNGTSSISAYGREEAQQPPSHSRSPAQSDPQSVILGRGRAQTDATTRTPPTPKHQYRPSVDQQPLAGPSRTAMDDANGVLSATRGLSRRPALSRPPSGTFSPKPISAEYSSPSIIPTLPPGNSGIQYPAFARPMSPTISGSSTSFASSSREHFGLVSPPPQASINPSPLSRRRSDFVDQSQEALSSMPRQQIDYPDLSSHHVLRPPPAVAASTLERQDVRPARVMQPPPVASLPTGPRAPTIQSDYPVHYWGDSQISPAGLKNMGNTCYMNSTIQCLNATVPFARFFLDGYWQHAINMVNPLGTKGAVTAGFATLLRDINQGAVSYLTPVKFRADFIRHANQFDGSEQHDCQEFLSTLLDSLHEDMNRILQKPTYQPTPERERELERLPQQIASEQEWHIYRMRNDSLIVDFFQGQFRNRLQCLTCQNTSTTYNTFMYLTLPVPTGRLSKVTLQQCLDAFVKEEIMEKSDAWNCPHCKALRRATKQLSLSRLPPILLIHLKRFSSKGAAADKIETFVDFPTKGLDLTNYMPPPLPPGVDNGIPGAQQLSLDDPRRQIPPYKYDLYAVTNHFGSLSSGHYTAFISSRNQWLYCDDSRVVQADPKEVVGKPAYVLFYKRVKA</sequence>
<dbReference type="AlphaFoldDB" id="R7S3P4"/>
<feature type="domain" description="Rhodanese" evidence="9">
    <location>
        <begin position="414"/>
        <end position="534"/>
    </location>
</feature>
<feature type="compositionally biased region" description="Low complexity" evidence="8">
    <location>
        <begin position="153"/>
        <end position="169"/>
    </location>
</feature>
<feature type="compositionally biased region" description="Low complexity" evidence="8">
    <location>
        <begin position="703"/>
        <end position="714"/>
    </location>
</feature>
<evidence type="ECO:0000256" key="7">
    <source>
        <dbReference type="ARBA" id="ARBA00022807"/>
    </source>
</evidence>
<dbReference type="Proteomes" id="UP000054196">
    <property type="component" value="Unassembled WGS sequence"/>
</dbReference>
<dbReference type="KEGG" id="psq:PUNSTDRAFT_139151"/>
<dbReference type="Gene3D" id="3.90.70.10">
    <property type="entry name" value="Cysteine proteinases"/>
    <property type="match status" value="1"/>
</dbReference>
<feature type="region of interest" description="Disordered" evidence="8">
    <location>
        <begin position="278"/>
        <end position="397"/>
    </location>
</feature>
<feature type="compositionally biased region" description="Polar residues" evidence="8">
    <location>
        <begin position="379"/>
        <end position="397"/>
    </location>
</feature>
<dbReference type="PROSITE" id="PS50235">
    <property type="entry name" value="USP_3"/>
    <property type="match status" value="1"/>
</dbReference>
<feature type="region of interest" description="Disordered" evidence="8">
    <location>
        <begin position="123"/>
        <end position="217"/>
    </location>
</feature>
<reference evidence="12" key="1">
    <citation type="journal article" date="2012" name="Science">
        <title>The Paleozoic origin of enzymatic lignin decomposition reconstructed from 31 fungal genomes.</title>
        <authorList>
            <person name="Floudas D."/>
            <person name="Binder M."/>
            <person name="Riley R."/>
            <person name="Barry K."/>
            <person name="Blanchette R.A."/>
            <person name="Henrissat B."/>
            <person name="Martinez A.T."/>
            <person name="Otillar R."/>
            <person name="Spatafora J.W."/>
            <person name="Yadav J.S."/>
            <person name="Aerts A."/>
            <person name="Benoit I."/>
            <person name="Boyd A."/>
            <person name="Carlson A."/>
            <person name="Copeland A."/>
            <person name="Coutinho P.M."/>
            <person name="de Vries R.P."/>
            <person name="Ferreira P."/>
            <person name="Findley K."/>
            <person name="Foster B."/>
            <person name="Gaskell J."/>
            <person name="Glotzer D."/>
            <person name="Gorecki P."/>
            <person name="Heitman J."/>
            <person name="Hesse C."/>
            <person name="Hori C."/>
            <person name="Igarashi K."/>
            <person name="Jurgens J.A."/>
            <person name="Kallen N."/>
            <person name="Kersten P."/>
            <person name="Kohler A."/>
            <person name="Kuees U."/>
            <person name="Kumar T.K.A."/>
            <person name="Kuo A."/>
            <person name="LaButti K."/>
            <person name="Larrondo L.F."/>
            <person name="Lindquist E."/>
            <person name="Ling A."/>
            <person name="Lombard V."/>
            <person name="Lucas S."/>
            <person name="Lundell T."/>
            <person name="Martin R."/>
            <person name="McLaughlin D.J."/>
            <person name="Morgenstern I."/>
            <person name="Morin E."/>
            <person name="Murat C."/>
            <person name="Nagy L.G."/>
            <person name="Nolan M."/>
            <person name="Ohm R.A."/>
            <person name="Patyshakuliyeva A."/>
            <person name="Rokas A."/>
            <person name="Ruiz-Duenas F.J."/>
            <person name="Sabat G."/>
            <person name="Salamov A."/>
            <person name="Samejima M."/>
            <person name="Schmutz J."/>
            <person name="Slot J.C."/>
            <person name="St John F."/>
            <person name="Stenlid J."/>
            <person name="Sun H."/>
            <person name="Sun S."/>
            <person name="Syed K."/>
            <person name="Tsang A."/>
            <person name="Wiebenga A."/>
            <person name="Young D."/>
            <person name="Pisabarro A."/>
            <person name="Eastwood D.C."/>
            <person name="Martin F."/>
            <person name="Cullen D."/>
            <person name="Grigoriev I.V."/>
            <person name="Hibbett D.S."/>
        </authorList>
    </citation>
    <scope>NUCLEOTIDE SEQUENCE [LARGE SCALE GENOMIC DNA]</scope>
    <source>
        <strain evidence="12">HHB-11173 SS5</strain>
    </source>
</reference>
<keyword evidence="12" id="KW-1185">Reference proteome</keyword>
<dbReference type="InterPro" id="IPR001763">
    <property type="entry name" value="Rhodanese-like_dom"/>
</dbReference>
<dbReference type="GeneID" id="18880248"/>
<dbReference type="CDD" id="cd02674">
    <property type="entry name" value="Peptidase_C19R"/>
    <property type="match status" value="1"/>
</dbReference>
<evidence type="ECO:0000313" key="11">
    <source>
        <dbReference type="EMBL" id="EIN03846.1"/>
    </source>
</evidence>
<evidence type="ECO:0000313" key="12">
    <source>
        <dbReference type="Proteomes" id="UP000054196"/>
    </source>
</evidence>
<dbReference type="PROSITE" id="PS50206">
    <property type="entry name" value="RHODANESE_3"/>
    <property type="match status" value="1"/>
</dbReference>
<dbReference type="PANTHER" id="PTHR21646:SF95">
    <property type="entry name" value="UBIQUITIN CARBOXYL-TERMINAL HYDROLASE 4-RELATED"/>
    <property type="match status" value="1"/>
</dbReference>
<dbReference type="GO" id="GO:0006508">
    <property type="term" value="P:proteolysis"/>
    <property type="evidence" value="ECO:0007669"/>
    <property type="project" value="UniProtKB-KW"/>
</dbReference>
<dbReference type="PANTHER" id="PTHR21646">
    <property type="entry name" value="UBIQUITIN CARBOXYL-TERMINAL HYDROLASE"/>
    <property type="match status" value="1"/>
</dbReference>
<dbReference type="GO" id="GO:0016579">
    <property type="term" value="P:protein deubiquitination"/>
    <property type="evidence" value="ECO:0007669"/>
    <property type="project" value="InterPro"/>
</dbReference>